<evidence type="ECO:0000313" key="3">
    <source>
        <dbReference type="Proteomes" id="UP000823775"/>
    </source>
</evidence>
<dbReference type="Proteomes" id="UP000823775">
    <property type="component" value="Unassembled WGS sequence"/>
</dbReference>
<dbReference type="EMBL" id="JACEIK010008100">
    <property type="protein sequence ID" value="MCE3051012.1"/>
    <property type="molecule type" value="Genomic_DNA"/>
</dbReference>
<gene>
    <name evidence="2" type="ORF">HAX54_048759</name>
</gene>
<evidence type="ECO:0000256" key="1">
    <source>
        <dbReference type="SAM" id="MobiDB-lite"/>
    </source>
</evidence>
<comment type="caution">
    <text evidence="2">The sequence shown here is derived from an EMBL/GenBank/DDBJ whole genome shotgun (WGS) entry which is preliminary data.</text>
</comment>
<feature type="region of interest" description="Disordered" evidence="1">
    <location>
        <begin position="1"/>
        <end position="24"/>
    </location>
</feature>
<proteinExistence type="predicted"/>
<sequence length="90" mass="10027">MSRGQSWEGEAGIVGLSGNGRPNESFGRRRLVKSAVRWRLEIKMGFQVVELTEGGHNLLRQLTTREVVAKDESWSPVTAREVMSCPTLEA</sequence>
<name>A0ABS8WLR8_DATST</name>
<keyword evidence="3" id="KW-1185">Reference proteome</keyword>
<protein>
    <submittedName>
        <fullName evidence="2">Uncharacterized protein</fullName>
    </submittedName>
</protein>
<reference evidence="2 3" key="1">
    <citation type="journal article" date="2021" name="BMC Genomics">
        <title>Datura genome reveals duplications of psychoactive alkaloid biosynthetic genes and high mutation rate following tissue culture.</title>
        <authorList>
            <person name="Rajewski A."/>
            <person name="Carter-House D."/>
            <person name="Stajich J."/>
            <person name="Litt A."/>
        </authorList>
    </citation>
    <scope>NUCLEOTIDE SEQUENCE [LARGE SCALE GENOMIC DNA]</scope>
    <source>
        <strain evidence="2">AR-01</strain>
    </source>
</reference>
<accession>A0ABS8WLR8</accession>
<organism evidence="2 3">
    <name type="scientific">Datura stramonium</name>
    <name type="common">Jimsonweed</name>
    <name type="synonym">Common thornapple</name>
    <dbReference type="NCBI Taxonomy" id="4076"/>
    <lineage>
        <taxon>Eukaryota</taxon>
        <taxon>Viridiplantae</taxon>
        <taxon>Streptophyta</taxon>
        <taxon>Embryophyta</taxon>
        <taxon>Tracheophyta</taxon>
        <taxon>Spermatophyta</taxon>
        <taxon>Magnoliopsida</taxon>
        <taxon>eudicotyledons</taxon>
        <taxon>Gunneridae</taxon>
        <taxon>Pentapetalae</taxon>
        <taxon>asterids</taxon>
        <taxon>lamiids</taxon>
        <taxon>Solanales</taxon>
        <taxon>Solanaceae</taxon>
        <taxon>Solanoideae</taxon>
        <taxon>Datureae</taxon>
        <taxon>Datura</taxon>
    </lineage>
</organism>
<evidence type="ECO:0000313" key="2">
    <source>
        <dbReference type="EMBL" id="MCE3051012.1"/>
    </source>
</evidence>